<protein>
    <submittedName>
        <fullName evidence="3">CHAT domain-containing protein</fullName>
    </submittedName>
</protein>
<gene>
    <name evidence="3" type="ORF">EKG83_44915</name>
</gene>
<feature type="compositionally biased region" description="Low complexity" evidence="1">
    <location>
        <begin position="126"/>
        <end position="157"/>
    </location>
</feature>
<feature type="compositionally biased region" description="Pro residues" evidence="1">
    <location>
        <begin position="107"/>
        <end position="125"/>
    </location>
</feature>
<feature type="region of interest" description="Disordered" evidence="1">
    <location>
        <begin position="89"/>
        <end position="157"/>
    </location>
</feature>
<evidence type="ECO:0000313" key="3">
    <source>
        <dbReference type="EMBL" id="QFZ23637.1"/>
    </source>
</evidence>
<evidence type="ECO:0000256" key="1">
    <source>
        <dbReference type="SAM" id="MobiDB-lite"/>
    </source>
</evidence>
<dbReference type="Pfam" id="PF12770">
    <property type="entry name" value="CHAT"/>
    <property type="match status" value="1"/>
</dbReference>
<organism evidence="3 4">
    <name type="scientific">Saccharothrix syringae</name>
    <name type="common">Nocardiopsis syringae</name>
    <dbReference type="NCBI Taxonomy" id="103733"/>
    <lineage>
        <taxon>Bacteria</taxon>
        <taxon>Bacillati</taxon>
        <taxon>Actinomycetota</taxon>
        <taxon>Actinomycetes</taxon>
        <taxon>Pseudonocardiales</taxon>
        <taxon>Pseudonocardiaceae</taxon>
        <taxon>Saccharothrix</taxon>
    </lineage>
</organism>
<reference evidence="4" key="1">
    <citation type="journal article" date="2021" name="Curr. Microbiol.">
        <title>Complete genome of nocamycin-producing strain Saccharothrix syringae NRRL B-16468 reveals the biosynthetic potential for secondary metabolites.</title>
        <authorList>
            <person name="Mo X."/>
            <person name="Yang S."/>
        </authorList>
    </citation>
    <scope>NUCLEOTIDE SEQUENCE [LARGE SCALE GENOMIC DNA]</scope>
    <source>
        <strain evidence="4">ATCC 51364 / DSM 43886 / JCM 6844 / KCTC 9398 / NBRC 14523 / NRRL B-16468 / INA 2240</strain>
    </source>
</reference>
<sequence>MTPERTRALVDRAEALLSTGLVREANAVLRAAVTTRVPEALLLAARCALRDDDPVTARALAAEAEASFRAANRSFWVPVAQAIALRAGASGSTPAPVPTSTPGRAGTPPPASPPTPAGPPTPVGAPGPTNVLDPTNTPAPSNTPSPSNTSGLTNTPTPADVIAAASAVAAACDEHGHHDDAAELRLALLPAEAAARRHRGTTRSRAAGWLARARLATTRRDAVAACRAGLALHDTTTSGELVDIALDHALDSTDARAVLHWGERRRAAAPAPTPEVGEVRAELRLARVRGDQDRVAYLEREVRRLSFAAGPAREPVVPLSDVLGALGDRALLMFISHRGRLVAVSVAAGRVRLHDCGDARTAARHVRAISLATASPAVTGFPATAPHAVAELDRLLRPAGDRGLVVVPSPELARLPWAALPSARGRAVSVAPSAGCWFRAHSRPLALGRRLWVAGPDLRHAQREVESLRRAHGGEFRSTVDGALSGMAQADVVHIAAHGVRQDELFSYLQLEDGPLHGHDLDSLAKVPPIVVLSACESGLARVLLRRGARVVVESVRSVPDDRVVDLMIDLHADLARPAQALADAQARHGELGFVCVGAG</sequence>
<proteinExistence type="predicted"/>
<dbReference type="RefSeq" id="WP_051764639.1">
    <property type="nucleotide sequence ID" value="NZ_CP034550.1"/>
</dbReference>
<evidence type="ECO:0000259" key="2">
    <source>
        <dbReference type="Pfam" id="PF12770"/>
    </source>
</evidence>
<dbReference type="AlphaFoldDB" id="A0A5Q0HBK1"/>
<dbReference type="KEGG" id="ssyi:EKG83_44915"/>
<dbReference type="InterPro" id="IPR024983">
    <property type="entry name" value="CHAT_dom"/>
</dbReference>
<keyword evidence="4" id="KW-1185">Reference proteome</keyword>
<feature type="domain" description="CHAT" evidence="2">
    <location>
        <begin position="392"/>
        <end position="587"/>
    </location>
</feature>
<name>A0A5Q0HBK1_SACSY</name>
<evidence type="ECO:0000313" key="4">
    <source>
        <dbReference type="Proteomes" id="UP000325787"/>
    </source>
</evidence>
<accession>A0A5Q0HBK1</accession>
<dbReference type="Proteomes" id="UP000325787">
    <property type="component" value="Chromosome"/>
</dbReference>
<dbReference type="OrthoDB" id="9761935at2"/>
<dbReference type="EMBL" id="CP034550">
    <property type="protein sequence ID" value="QFZ23637.1"/>
    <property type="molecule type" value="Genomic_DNA"/>
</dbReference>